<dbReference type="Proteomes" id="UP000201588">
    <property type="component" value="Segment"/>
</dbReference>
<dbReference type="RefSeq" id="YP_009275207.1">
    <property type="nucleotide sequence ID" value="NC_030925.1"/>
</dbReference>
<accession>A0A142F160</accession>
<evidence type="ECO:0000313" key="2">
    <source>
        <dbReference type="Proteomes" id="UP000201588"/>
    </source>
</evidence>
<reference evidence="1 2" key="1">
    <citation type="submission" date="2016-01" db="EMBL/GenBank/DDBJ databases">
        <title>Isolation and characterization of bacteriophages from East Africa Rift Valley soda lakes.</title>
        <authorList>
            <person name="van Zyl L.J."/>
            <person name="Nemavhulani S."/>
            <person name="Cowan D.A."/>
            <person name="Trindade M.I."/>
        </authorList>
    </citation>
    <scope>NUCLEOTIDE SEQUENCE [LARGE SCALE GENOMIC DNA]</scope>
</reference>
<dbReference type="GeneID" id="28799402"/>
<name>A0A142F160_9CAUD</name>
<organism evidence="1 2">
    <name type="scientific">Bacillus phage Shbh1</name>
    <dbReference type="NCBI Taxonomy" id="1796992"/>
    <lineage>
        <taxon>Viruses</taxon>
        <taxon>Duplodnaviria</taxon>
        <taxon>Heunggongvirae</taxon>
        <taxon>Uroviricota</taxon>
        <taxon>Caudoviricetes</taxon>
        <taxon>Herelleviridae</taxon>
        <taxon>Bastillevirinae</taxon>
        <taxon>Shalavirus</taxon>
        <taxon>Shalavirus Shbh1</taxon>
    </lineage>
</organism>
<dbReference type="KEGG" id="vg:28799402"/>
<sequence length="86" mass="9878">MDIMKEVVVFDPVYINKNDYVFLRWEGSPVSYIIGVVKEVDNGKLSVLTTEGESYVYAQDLKSRKVTLLKHISARKIRNDSLNRNA</sequence>
<evidence type="ECO:0000313" key="1">
    <source>
        <dbReference type="EMBL" id="AMQ66517.1"/>
    </source>
</evidence>
<keyword evidence="2" id="KW-1185">Reference proteome</keyword>
<protein>
    <submittedName>
        <fullName evidence="1">Shikimate dehydrogenase-like protein</fullName>
    </submittedName>
</protein>
<dbReference type="EMBL" id="KU640380">
    <property type="protein sequence ID" value="AMQ66517.1"/>
    <property type="molecule type" value="Genomic_DNA"/>
</dbReference>
<proteinExistence type="predicted"/>